<dbReference type="OrthoDB" id="3745543at2"/>
<evidence type="ECO:0000313" key="3">
    <source>
        <dbReference type="EMBL" id="KKZ69411.1"/>
    </source>
</evidence>
<evidence type="ECO:0000313" key="4">
    <source>
        <dbReference type="Proteomes" id="UP000265325"/>
    </source>
</evidence>
<feature type="signal peptide" evidence="2">
    <location>
        <begin position="1"/>
        <end position="26"/>
    </location>
</feature>
<gene>
    <name evidence="3" type="ORF">VO63_34295</name>
</gene>
<feature type="region of interest" description="Disordered" evidence="1">
    <location>
        <begin position="226"/>
        <end position="258"/>
    </location>
</feature>
<keyword evidence="4" id="KW-1185">Reference proteome</keyword>
<reference evidence="3 4" key="1">
    <citation type="submission" date="2015-05" db="EMBL/GenBank/DDBJ databases">
        <title>Draft Genome assembly of Streptomyces showdoensis.</title>
        <authorList>
            <person name="Thapa K.K."/>
            <person name="Metsa-Ketela M."/>
        </authorList>
    </citation>
    <scope>NUCLEOTIDE SEQUENCE [LARGE SCALE GENOMIC DNA]</scope>
    <source>
        <strain evidence="3 4">ATCC 15227</strain>
    </source>
</reference>
<dbReference type="AlphaFoldDB" id="A0A2P2GD27"/>
<dbReference type="RefSeq" id="WP_046912047.1">
    <property type="nucleotide sequence ID" value="NZ_BAAAXG010000026.1"/>
</dbReference>
<dbReference type="Proteomes" id="UP000265325">
    <property type="component" value="Unassembled WGS sequence"/>
</dbReference>
<evidence type="ECO:0000256" key="2">
    <source>
        <dbReference type="SAM" id="SignalP"/>
    </source>
</evidence>
<comment type="caution">
    <text evidence="3">The sequence shown here is derived from an EMBL/GenBank/DDBJ whole genome shotgun (WGS) entry which is preliminary data.</text>
</comment>
<organism evidence="3 4">
    <name type="scientific">Streptomyces showdoensis</name>
    <dbReference type="NCBI Taxonomy" id="68268"/>
    <lineage>
        <taxon>Bacteria</taxon>
        <taxon>Bacillati</taxon>
        <taxon>Actinomycetota</taxon>
        <taxon>Actinomycetes</taxon>
        <taxon>Kitasatosporales</taxon>
        <taxon>Streptomycetaceae</taxon>
        <taxon>Streptomyces</taxon>
    </lineage>
</organism>
<sequence length="258" mass="26853">MSATVRLRRAALTATLCAAVAIGATACGPFSGGTNDDAKPAKPAGPFGDLSGPQIANKAIGATKAADSLTLDVALKTTDGPIKARLATDVRGHCAGTMTIGTTGSAELIKPDAKSVYMRFDEAFLKEQAKGESAEVQAEVVKQLKGRWLKTDANDPDAKDSLALCDLKSLLSEFEQGLNTAVKGKETTVGGKKALMLTQAFDSEKTTLYVATEGEPYLLKIVTAGGKEPGTVSFSDYDKPVDAKTPPAKDVVDEKDLG</sequence>
<dbReference type="EMBL" id="LAQS01000094">
    <property type="protein sequence ID" value="KKZ69411.1"/>
    <property type="molecule type" value="Genomic_DNA"/>
</dbReference>
<dbReference type="Gene3D" id="2.50.20.20">
    <property type="match status" value="1"/>
</dbReference>
<accession>A0A2P2GD27</accession>
<evidence type="ECO:0008006" key="5">
    <source>
        <dbReference type="Google" id="ProtNLM"/>
    </source>
</evidence>
<evidence type="ECO:0000256" key="1">
    <source>
        <dbReference type="SAM" id="MobiDB-lite"/>
    </source>
</evidence>
<keyword evidence="2" id="KW-0732">Signal</keyword>
<name>A0A2P2GD27_STREW</name>
<dbReference type="PROSITE" id="PS51257">
    <property type="entry name" value="PROKAR_LIPOPROTEIN"/>
    <property type="match status" value="1"/>
</dbReference>
<feature type="chain" id="PRO_5015161754" description="Lipoprotein" evidence="2">
    <location>
        <begin position="27"/>
        <end position="258"/>
    </location>
</feature>
<protein>
    <recommendedName>
        <fullName evidence="5">Lipoprotein</fullName>
    </recommendedName>
</protein>
<proteinExistence type="predicted"/>